<dbReference type="Gene3D" id="3.40.50.300">
    <property type="entry name" value="P-loop containing nucleotide triphosphate hydrolases"/>
    <property type="match status" value="1"/>
</dbReference>
<protein>
    <submittedName>
        <fullName evidence="2">AAA domain-containing protein</fullName>
    </submittedName>
</protein>
<reference evidence="3" key="1">
    <citation type="submission" date="2016-10" db="EMBL/GenBank/DDBJ databases">
        <authorList>
            <person name="Varghese N."/>
            <person name="Submissions S."/>
        </authorList>
    </citation>
    <scope>NUCLEOTIDE SEQUENCE [LARGE SCALE GENOMIC DNA]</scope>
    <source>
        <strain evidence="3">DSM 23515</strain>
    </source>
</reference>
<organism evidence="2 3">
    <name type="scientific">Salegentibacter agarivorans</name>
    <dbReference type="NCBI Taxonomy" id="345907"/>
    <lineage>
        <taxon>Bacteria</taxon>
        <taxon>Pseudomonadati</taxon>
        <taxon>Bacteroidota</taxon>
        <taxon>Flavobacteriia</taxon>
        <taxon>Flavobacteriales</taxon>
        <taxon>Flavobacteriaceae</taxon>
        <taxon>Salegentibacter</taxon>
    </lineage>
</organism>
<name>A0A1I2NLU0_9FLAO</name>
<sequence>MSQSLEQIAQKLKDSPKKVQLIYAFNGIGKTRLSRKFRLLVDPKETAEEEEEQEDTRIKVMYYNAFTEDLFYWDNDLDADTNRRLIIRPNNFTNLVLQFLKDQDLDGNIASNLQHYTNKYLTPYFNDNYSEVSFSIERGGDDTLNNIKISKGEESNFIWCVFFSLLEQIVDILNIAEIEDRSTSQFNNLEYIFIDDPISSLDENHLIELAVNLAELIKKSNGLKFIVSTHNPLFYNVLYNELGLKKKKGAFMLSKNEDGTINLDDKYGDSNKSFSYHLYLKETIEEAIQSNTIEKYHFMLLRNLYEKTANFLGYPEWKRLLPEDRQLYYNRIIQFTSHSTLSNETVPEPTNPEKNTVKLLLEHLVDSKYWKEEVEPSAMETENVTV</sequence>
<dbReference type="EMBL" id="FOOH01000022">
    <property type="protein sequence ID" value="SFG03739.1"/>
    <property type="molecule type" value="Genomic_DNA"/>
</dbReference>
<evidence type="ECO:0000313" key="2">
    <source>
        <dbReference type="EMBL" id="SFG03739.1"/>
    </source>
</evidence>
<dbReference type="Proteomes" id="UP000199116">
    <property type="component" value="Unassembled WGS sequence"/>
</dbReference>
<feature type="domain" description="Protein CR006 P-loop" evidence="1">
    <location>
        <begin position="134"/>
        <end position="303"/>
    </location>
</feature>
<dbReference type="Pfam" id="PF13166">
    <property type="entry name" value="AAA_13"/>
    <property type="match status" value="1"/>
</dbReference>
<keyword evidence="3" id="KW-1185">Reference proteome</keyword>
<dbReference type="RefSeq" id="WP_093305726.1">
    <property type="nucleotide sequence ID" value="NZ_FOOH01000022.1"/>
</dbReference>
<evidence type="ECO:0000313" key="3">
    <source>
        <dbReference type="Proteomes" id="UP000199116"/>
    </source>
</evidence>
<dbReference type="SUPFAM" id="SSF52540">
    <property type="entry name" value="P-loop containing nucleoside triphosphate hydrolases"/>
    <property type="match status" value="1"/>
</dbReference>
<dbReference type="InterPro" id="IPR027417">
    <property type="entry name" value="P-loop_NTPase"/>
</dbReference>
<gene>
    <name evidence="2" type="ORF">SAMN04488033_12236</name>
</gene>
<accession>A0A1I2NLU0</accession>
<proteinExistence type="predicted"/>
<dbReference type="InterPro" id="IPR026866">
    <property type="entry name" value="CR006_AAA"/>
</dbReference>
<dbReference type="AlphaFoldDB" id="A0A1I2NLU0"/>
<evidence type="ECO:0000259" key="1">
    <source>
        <dbReference type="Pfam" id="PF13166"/>
    </source>
</evidence>